<dbReference type="SMART" id="SM00220">
    <property type="entry name" value="S_TKc"/>
    <property type="match status" value="2"/>
</dbReference>
<dbReference type="Pfam" id="PF00954">
    <property type="entry name" value="S_locus_glycop"/>
    <property type="match status" value="2"/>
</dbReference>
<dbReference type="FunFam" id="2.90.10.10:FF:000029">
    <property type="entry name" value="G-type lectin S-receptor-like serine/threonine-protein kinase"/>
    <property type="match status" value="1"/>
</dbReference>
<keyword evidence="17" id="KW-0812">Transmembrane</keyword>
<evidence type="ECO:0000256" key="3">
    <source>
        <dbReference type="ARBA" id="ARBA00022475"/>
    </source>
</evidence>
<evidence type="ECO:0000256" key="6">
    <source>
        <dbReference type="ARBA" id="ARBA00022679"/>
    </source>
</evidence>
<evidence type="ECO:0000256" key="8">
    <source>
        <dbReference type="ARBA" id="ARBA00022741"/>
    </source>
</evidence>
<dbReference type="InterPro" id="IPR001480">
    <property type="entry name" value="Bulb-type_lectin_dom"/>
</dbReference>
<dbReference type="CDD" id="cd00028">
    <property type="entry name" value="B_lectin"/>
    <property type="match status" value="2"/>
</dbReference>
<evidence type="ECO:0000256" key="7">
    <source>
        <dbReference type="ARBA" id="ARBA00022729"/>
    </source>
</evidence>
<comment type="subcellular location">
    <subcellularLocation>
        <location evidence="1">Cell membrane</location>
        <topology evidence="1">Single-pass type I membrane protein</topology>
    </subcellularLocation>
</comment>
<keyword evidence="12" id="KW-0675">Receptor</keyword>
<dbReference type="SMART" id="SM00108">
    <property type="entry name" value="B_lectin"/>
    <property type="match status" value="2"/>
</dbReference>
<evidence type="ECO:0000256" key="9">
    <source>
        <dbReference type="ARBA" id="ARBA00022777"/>
    </source>
</evidence>
<dbReference type="Gene3D" id="1.10.510.10">
    <property type="entry name" value="Transferase(Phosphotransferase) domain 1"/>
    <property type="match status" value="2"/>
</dbReference>
<dbReference type="SMART" id="SM00473">
    <property type="entry name" value="PAN_AP"/>
    <property type="match status" value="2"/>
</dbReference>
<dbReference type="PANTHER" id="PTHR27002:SF1069">
    <property type="entry name" value="NON-SPECIFIC SERINE_THREONINE PROTEIN KINASE"/>
    <property type="match status" value="1"/>
</dbReference>
<evidence type="ECO:0000256" key="4">
    <source>
        <dbReference type="ARBA" id="ARBA00022527"/>
    </source>
</evidence>
<dbReference type="GO" id="GO:0004674">
    <property type="term" value="F:protein serine/threonine kinase activity"/>
    <property type="evidence" value="ECO:0007669"/>
    <property type="project" value="UniProtKB-KW"/>
</dbReference>
<dbReference type="SUPFAM" id="SSF57414">
    <property type="entry name" value="Hairpin loop containing domain-like"/>
    <property type="match status" value="1"/>
</dbReference>
<keyword evidence="13" id="KW-0325">Glycoprotein</keyword>
<dbReference type="PROSITE" id="PS50927">
    <property type="entry name" value="BULB_LECTIN"/>
    <property type="match status" value="2"/>
</dbReference>
<feature type="region of interest" description="Disordered" evidence="16">
    <location>
        <begin position="1550"/>
        <end position="1571"/>
    </location>
</feature>
<dbReference type="InterPro" id="IPR036426">
    <property type="entry name" value="Bulb-type_lectin_dom_sf"/>
</dbReference>
<dbReference type="Gene3D" id="2.90.10.10">
    <property type="entry name" value="Bulb-type lectin domain"/>
    <property type="match status" value="2"/>
</dbReference>
<dbReference type="PROSITE" id="PS00108">
    <property type="entry name" value="PROTEIN_KINASE_ST"/>
    <property type="match status" value="2"/>
</dbReference>
<evidence type="ECO:0000256" key="13">
    <source>
        <dbReference type="ARBA" id="ARBA00023180"/>
    </source>
</evidence>
<dbReference type="InterPro" id="IPR001245">
    <property type="entry name" value="Ser-Thr/Tyr_kinase_cat_dom"/>
</dbReference>
<feature type="transmembrane region" description="Helical" evidence="17">
    <location>
        <begin position="438"/>
        <end position="460"/>
    </location>
</feature>
<dbReference type="CDD" id="cd14066">
    <property type="entry name" value="STKc_IRAK"/>
    <property type="match status" value="2"/>
</dbReference>
<keyword evidence="7" id="KW-0732">Signal</keyword>
<keyword evidence="3" id="KW-1003">Cell membrane</keyword>
<dbReference type="FunFam" id="1.10.510.10:FF:000060">
    <property type="entry name" value="G-type lectin S-receptor-like serine/threonine-protein kinase"/>
    <property type="match status" value="2"/>
</dbReference>
<dbReference type="InterPro" id="IPR000719">
    <property type="entry name" value="Prot_kinase_dom"/>
</dbReference>
<evidence type="ECO:0000256" key="14">
    <source>
        <dbReference type="ARBA" id="ARBA00047899"/>
    </source>
</evidence>
<dbReference type="PROSITE" id="PS50011">
    <property type="entry name" value="PROTEIN_KINASE_DOM"/>
    <property type="match status" value="2"/>
</dbReference>
<comment type="catalytic activity">
    <reaction evidence="15">
        <text>L-seryl-[protein] + ATP = O-phospho-L-seryl-[protein] + ADP + H(+)</text>
        <dbReference type="Rhea" id="RHEA:17989"/>
        <dbReference type="Rhea" id="RHEA-COMP:9863"/>
        <dbReference type="Rhea" id="RHEA-COMP:11604"/>
        <dbReference type="ChEBI" id="CHEBI:15378"/>
        <dbReference type="ChEBI" id="CHEBI:29999"/>
        <dbReference type="ChEBI" id="CHEBI:30616"/>
        <dbReference type="ChEBI" id="CHEBI:83421"/>
        <dbReference type="ChEBI" id="CHEBI:456216"/>
        <dbReference type="EC" id="2.7.11.1"/>
    </reaction>
</comment>
<dbReference type="CDD" id="cd01098">
    <property type="entry name" value="PAN_AP_plant"/>
    <property type="match status" value="2"/>
</dbReference>
<reference evidence="21 22" key="1">
    <citation type="submission" date="2019-04" db="EMBL/GenBank/DDBJ databases">
        <title>An improved genome assembly and genetic linkage map for asparagus bean, Vigna unguiculata ssp. sesquipedialis.</title>
        <authorList>
            <person name="Xia Q."/>
            <person name="Zhang R."/>
            <person name="Dong Y."/>
        </authorList>
    </citation>
    <scope>NUCLEOTIDE SEQUENCE [LARGE SCALE GENOMIC DNA]</scope>
    <source>
        <tissue evidence="21">Leaf</tissue>
    </source>
</reference>
<gene>
    <name evidence="21" type="ORF">DEO72_LG10g1074</name>
</gene>
<dbReference type="GO" id="GO:0048544">
    <property type="term" value="P:recognition of pollen"/>
    <property type="evidence" value="ECO:0007669"/>
    <property type="project" value="InterPro"/>
</dbReference>
<keyword evidence="17" id="KW-1133">Transmembrane helix</keyword>
<feature type="compositionally biased region" description="Low complexity" evidence="16">
    <location>
        <begin position="1559"/>
        <end position="1571"/>
    </location>
</feature>
<keyword evidence="5" id="KW-0597">Phosphoprotein</keyword>
<keyword evidence="10" id="KW-0067">ATP-binding</keyword>
<dbReference type="Pfam" id="PF07714">
    <property type="entry name" value="PK_Tyr_Ser-Thr"/>
    <property type="match status" value="2"/>
</dbReference>
<feature type="domain" description="Bulb-type lectin" evidence="19">
    <location>
        <begin position="796"/>
        <end position="917"/>
    </location>
</feature>
<protein>
    <recommendedName>
        <fullName evidence="2">non-specific serine/threonine protein kinase</fullName>
        <ecNumber evidence="2">2.7.11.1</ecNumber>
    </recommendedName>
</protein>
<dbReference type="SUPFAM" id="SSF51110">
    <property type="entry name" value="alpha-D-mannose-specific plant lectins"/>
    <property type="match status" value="2"/>
</dbReference>
<dbReference type="Proteomes" id="UP000501690">
    <property type="component" value="Linkage Group LG10"/>
</dbReference>
<evidence type="ECO:0000256" key="5">
    <source>
        <dbReference type="ARBA" id="ARBA00022553"/>
    </source>
</evidence>
<dbReference type="Gene3D" id="3.50.4.10">
    <property type="entry name" value="Hepatocyte Growth Factor"/>
    <property type="match status" value="2"/>
</dbReference>
<evidence type="ECO:0000256" key="15">
    <source>
        <dbReference type="ARBA" id="ARBA00048679"/>
    </source>
</evidence>
<evidence type="ECO:0000256" key="11">
    <source>
        <dbReference type="ARBA" id="ARBA00023157"/>
    </source>
</evidence>
<organism evidence="21 22">
    <name type="scientific">Vigna unguiculata</name>
    <name type="common">Cowpea</name>
    <dbReference type="NCBI Taxonomy" id="3917"/>
    <lineage>
        <taxon>Eukaryota</taxon>
        <taxon>Viridiplantae</taxon>
        <taxon>Streptophyta</taxon>
        <taxon>Embryophyta</taxon>
        <taxon>Tracheophyta</taxon>
        <taxon>Spermatophyta</taxon>
        <taxon>Magnoliopsida</taxon>
        <taxon>eudicotyledons</taxon>
        <taxon>Gunneridae</taxon>
        <taxon>Pentapetalae</taxon>
        <taxon>rosids</taxon>
        <taxon>fabids</taxon>
        <taxon>Fabales</taxon>
        <taxon>Fabaceae</taxon>
        <taxon>Papilionoideae</taxon>
        <taxon>50 kb inversion clade</taxon>
        <taxon>NPAAA clade</taxon>
        <taxon>indigoferoid/millettioid clade</taxon>
        <taxon>Phaseoleae</taxon>
        <taxon>Vigna</taxon>
    </lineage>
</organism>
<evidence type="ECO:0000256" key="12">
    <source>
        <dbReference type="ARBA" id="ARBA00023170"/>
    </source>
</evidence>
<evidence type="ECO:0000256" key="16">
    <source>
        <dbReference type="SAM" id="MobiDB-lite"/>
    </source>
</evidence>
<proteinExistence type="predicted"/>
<feature type="domain" description="Apple" evidence="20">
    <location>
        <begin position="340"/>
        <end position="421"/>
    </location>
</feature>
<feature type="transmembrane region" description="Helical" evidence="17">
    <location>
        <begin position="1202"/>
        <end position="1224"/>
    </location>
</feature>
<dbReference type="SUPFAM" id="SSF56112">
    <property type="entry name" value="Protein kinase-like (PK-like)"/>
    <property type="match status" value="2"/>
</dbReference>
<dbReference type="FunFam" id="3.50.4.10:FF:000002">
    <property type="entry name" value="G-type lectin S-receptor-like serine/threonine-protein kinase"/>
    <property type="match status" value="2"/>
</dbReference>
<evidence type="ECO:0000259" key="20">
    <source>
        <dbReference type="PROSITE" id="PS50948"/>
    </source>
</evidence>
<evidence type="ECO:0000313" key="21">
    <source>
        <dbReference type="EMBL" id="QCE09851.1"/>
    </source>
</evidence>
<dbReference type="EMBL" id="CP039354">
    <property type="protein sequence ID" value="QCE09851.1"/>
    <property type="molecule type" value="Genomic_DNA"/>
</dbReference>
<dbReference type="FunFam" id="3.30.200.20:FF:000195">
    <property type="entry name" value="G-type lectin S-receptor-like serine/threonine-protein kinase"/>
    <property type="match status" value="2"/>
</dbReference>
<feature type="transmembrane region" description="Helical" evidence="17">
    <location>
        <begin position="6"/>
        <end position="27"/>
    </location>
</feature>
<dbReference type="Gene3D" id="3.30.200.20">
    <property type="entry name" value="Phosphorylase Kinase, domain 1"/>
    <property type="match status" value="2"/>
</dbReference>
<evidence type="ECO:0000256" key="1">
    <source>
        <dbReference type="ARBA" id="ARBA00004251"/>
    </source>
</evidence>
<evidence type="ECO:0000256" key="2">
    <source>
        <dbReference type="ARBA" id="ARBA00012513"/>
    </source>
</evidence>
<dbReference type="InterPro" id="IPR011009">
    <property type="entry name" value="Kinase-like_dom_sf"/>
</dbReference>
<keyword evidence="11" id="KW-1015">Disulfide bond</keyword>
<dbReference type="EC" id="2.7.11.1" evidence="2"/>
<name>A0A4D6NAG1_VIGUN</name>
<accession>A0A4D6NAG1</accession>
<keyword evidence="17" id="KW-0472">Membrane</keyword>
<dbReference type="InterPro" id="IPR000858">
    <property type="entry name" value="S_locus_glycoprot_dom"/>
</dbReference>
<evidence type="ECO:0000256" key="10">
    <source>
        <dbReference type="ARBA" id="ARBA00022840"/>
    </source>
</evidence>
<dbReference type="Pfam" id="PF08276">
    <property type="entry name" value="PAN_2"/>
    <property type="match status" value="2"/>
</dbReference>
<keyword evidence="4" id="KW-0723">Serine/threonine-protein kinase</keyword>
<dbReference type="InterPro" id="IPR008271">
    <property type="entry name" value="Ser/Thr_kinase_AS"/>
</dbReference>
<evidence type="ECO:0000256" key="17">
    <source>
        <dbReference type="SAM" id="Phobius"/>
    </source>
</evidence>
<keyword evidence="8" id="KW-0547">Nucleotide-binding</keyword>
<feature type="domain" description="Protein kinase" evidence="18">
    <location>
        <begin position="504"/>
        <end position="789"/>
    </location>
</feature>
<feature type="domain" description="Protein kinase" evidence="18">
    <location>
        <begin position="1269"/>
        <end position="1555"/>
    </location>
</feature>
<evidence type="ECO:0000259" key="18">
    <source>
        <dbReference type="PROSITE" id="PS50011"/>
    </source>
</evidence>
<evidence type="ECO:0000259" key="19">
    <source>
        <dbReference type="PROSITE" id="PS50927"/>
    </source>
</evidence>
<feature type="domain" description="Apple" evidence="20">
    <location>
        <begin position="1106"/>
        <end position="1187"/>
    </location>
</feature>
<dbReference type="GO" id="GO:0005886">
    <property type="term" value="C:plasma membrane"/>
    <property type="evidence" value="ECO:0007669"/>
    <property type="project" value="UniProtKB-SubCell"/>
</dbReference>
<sequence>MDCYEVIVWCSLLLSSFIPNITALSSITPNKPLHHNESLVSASGTFEAGFFSIGSSRRYYFCICYKNISPRTIVWVANRNTPLDNSTGVLKVSDGGNLAVLDGTGANFWSSNASTTAQKPTVELLNSGNLVVKDGGGSNAPEKIVWQSFDYPGDTLLPGMKLRSSLVTGAHSSLTSWRNTEDPAVGEFSLYIDPHGFPQRVTTKGGTWLYRAGSWNGYQFSGVPWKLLPNFFNYYFVLTKEEVYYEYELLERSVVTRFVINQAGSDQRFTWSKRTKSWELFASGPREQCENYALCGVNSVCNVNRYPICECLEGFVPKFTEKWRSLDWSSGCVRRMSLSCDNEDGFVKYEGMRLPDTSSSWYDARMSLDECERVCLQNCSCTAYTNLDVRGGGSGCLLWFGNIVDMGKHLSQGQEIYIRMAASDIENTWHKRHINKKLVVVLAAIVAFIIVITLGSVLYIRRKLEKQGKTNIVDQMPHTIKHGKKDIDLPTLDLSTIDNATRSFSVNNILGEGGYGPVYKGVLANGQEIAVKRLSKNSGQGLDEFRNEVVLIANLQHRNLVKILGCCVQEEERILIYEFMPNRSLDLYIFDNTRKKLLDWSKRFQIISGIAKGLLYLHHDSRLRIIHRDIKASNILLDNNMNPKISDFGLARMLVGDHTKANTKRVVGTHGYMPPEYAVYGYFSVKSDVFSFGVIVLEIVSGRKNTRFLDPLNQLNLIGHAWRLWSEGRPLELVDEALGDSVIESEVLKIVHVGLLCVQERAEDRPNISSVVLMLNGERPLPRPKQPAFYPHHEDFSSSTKCQSVKDNETLVSAEGTFEAGFFNFGDQSSQYFGIWYKDISPRTVVWIANRDTPVQNSSGVFNVTHVGNLFIFNGSGAIIWSSNTSTAANNPVVQLLETGNLVVREESNLLWQSFDLPGDTLLPGMRLRSSMVNGSFTSLTSWRDTEDPGRGVYSYHIDTRGFPQVVITKGGSLLYRPGSWNGNILSGIASATLYKNFNFSFVITEKEVSYGYELLNKSIVSRYMITLTGQIQRFVLSDLTNSWQLFYSGPADQCDNYAVCGVNANCDVNSSPTCECLQGFIPRSEEKWNAQNWSDGCVRRVNLDCGHSDGFLMYQGMKLPDTSTSWFDRSMNLEECKNFCLQNCSCTAYANLDIRNGGSGCLLWFNNMVDLRKLTTGGQDLFIRVAASDLGHEKGLRKKQLAGIVAGCAVFIVVLILLGVTMLRRKKLEKPGNNKIVSWKNHTVKTQKEDIDIPIFNFSTIANATNDFCITNILGEGGFGPVYKGTLANGQDIAVKRLCNNSGQGPKEFINEVVLIANLQHRNLVKLLGCCIQDDERILIYEFMTNKSLNYFIFDESRKGLLDWAQRFQIIRGIARGLLYLHEDSRLRIIHRDLKTSNILLDENMNPKISDFGLATAFGGDEVEGQTKRIVGTYGYISPEYAARGNFSVKSDVYSFGVILLEIVCGKKNREYFDDHDHDLLGHAWRLWCEEKPMELIDESLGESVALAEADVLRCIHIGLLCVQDRAEDRPEMSLIVLMLNGEKPLPRPREPAFYPHQSGSSSGNSKLQSNNEISMSLLEAR</sequence>
<keyword evidence="22" id="KW-1185">Reference proteome</keyword>
<dbReference type="Pfam" id="PF01453">
    <property type="entry name" value="B_lectin"/>
    <property type="match status" value="2"/>
</dbReference>
<keyword evidence="9 21" id="KW-0418">Kinase</keyword>
<dbReference type="InterPro" id="IPR003609">
    <property type="entry name" value="Pan_app"/>
</dbReference>
<evidence type="ECO:0000313" key="22">
    <source>
        <dbReference type="Proteomes" id="UP000501690"/>
    </source>
</evidence>
<feature type="domain" description="Bulb-type lectin" evidence="19">
    <location>
        <begin position="24"/>
        <end position="145"/>
    </location>
</feature>
<dbReference type="PANTHER" id="PTHR27002">
    <property type="entry name" value="RECEPTOR-LIKE SERINE/THREONINE-PROTEIN KINASE SD1-8"/>
    <property type="match status" value="1"/>
</dbReference>
<dbReference type="PROSITE" id="PS50948">
    <property type="entry name" value="PAN"/>
    <property type="match status" value="2"/>
</dbReference>
<comment type="catalytic activity">
    <reaction evidence="14">
        <text>L-threonyl-[protein] + ATP = O-phospho-L-threonyl-[protein] + ADP + H(+)</text>
        <dbReference type="Rhea" id="RHEA:46608"/>
        <dbReference type="Rhea" id="RHEA-COMP:11060"/>
        <dbReference type="Rhea" id="RHEA-COMP:11605"/>
        <dbReference type="ChEBI" id="CHEBI:15378"/>
        <dbReference type="ChEBI" id="CHEBI:30013"/>
        <dbReference type="ChEBI" id="CHEBI:30616"/>
        <dbReference type="ChEBI" id="CHEBI:61977"/>
        <dbReference type="ChEBI" id="CHEBI:456216"/>
        <dbReference type="EC" id="2.7.11.1"/>
    </reaction>
</comment>
<dbReference type="GO" id="GO:0005524">
    <property type="term" value="F:ATP binding"/>
    <property type="evidence" value="ECO:0007669"/>
    <property type="project" value="UniProtKB-KW"/>
</dbReference>
<keyword evidence="6" id="KW-0808">Transferase</keyword>